<dbReference type="PANTHER" id="PTHR33888:SF1">
    <property type="entry name" value="RIKEN CDNA 4932415D10 GENE"/>
    <property type="match status" value="1"/>
</dbReference>
<dbReference type="InParanoid" id="G5BA50"/>
<dbReference type="AlphaFoldDB" id="G5BA50"/>
<sequence>MECSEDNLSRISELPAGWTQECMLQSMGRSLQQIFQHVESARLSLMELDLPESKDVTSSNTSLLKAQEAVPPCCVCEQATYSTDHSTSSGSSRNSSSLSYLPAFIEGTTWQFWSDCLPVSHRKQPSVFRNQGTSLPQGLRNQNIFSIWKLFHTYHHLTLLLTLFEPPNVCKQEEKTKNKRRSRNHLLLDYGPNSVLSERPRLPGWALARLSPLARGELDGHLSSNVSSSVQKSWAMIKHLSTEQSVVDLPEERIQQPSTQVTNMELTPRLPYKVKDNIKITPLALLQVMASMMMIPQSHLEVTKSVTLFPHAPNQAVKPMAVMETMHVTPKPPNQITESVEVTPKTQQQVVE</sequence>
<dbReference type="EMBL" id="JH169214">
    <property type="protein sequence ID" value="EHB06161.1"/>
    <property type="molecule type" value="Genomic_DNA"/>
</dbReference>
<feature type="compositionally biased region" description="Polar residues" evidence="1">
    <location>
        <begin position="334"/>
        <end position="352"/>
    </location>
</feature>
<reference evidence="2 3" key="1">
    <citation type="journal article" date="2011" name="Nature">
        <title>Genome sequencing reveals insights into physiology and longevity of the naked mole rat.</title>
        <authorList>
            <person name="Kim E.B."/>
            <person name="Fang X."/>
            <person name="Fushan A.A."/>
            <person name="Huang Z."/>
            <person name="Lobanov A.V."/>
            <person name="Han L."/>
            <person name="Marino S.M."/>
            <person name="Sun X."/>
            <person name="Turanov A.A."/>
            <person name="Yang P."/>
            <person name="Yim S.H."/>
            <person name="Zhao X."/>
            <person name="Kasaikina M.V."/>
            <person name="Stoletzki N."/>
            <person name="Peng C."/>
            <person name="Polak P."/>
            <person name="Xiong Z."/>
            <person name="Kiezun A."/>
            <person name="Zhu Y."/>
            <person name="Chen Y."/>
            <person name="Kryukov G.V."/>
            <person name="Zhang Q."/>
            <person name="Peshkin L."/>
            <person name="Yang L."/>
            <person name="Bronson R.T."/>
            <person name="Buffenstein R."/>
            <person name="Wang B."/>
            <person name="Han C."/>
            <person name="Li Q."/>
            <person name="Chen L."/>
            <person name="Zhao W."/>
            <person name="Sunyaev S.R."/>
            <person name="Park T.J."/>
            <person name="Zhang G."/>
            <person name="Wang J."/>
            <person name="Gladyshev V.N."/>
        </authorList>
    </citation>
    <scope>NUCLEOTIDE SEQUENCE [LARGE SCALE GENOMIC DNA]</scope>
</reference>
<name>G5BA50_HETGA</name>
<dbReference type="Proteomes" id="UP000006813">
    <property type="component" value="Unassembled WGS sequence"/>
</dbReference>
<feature type="region of interest" description="Disordered" evidence="1">
    <location>
        <begin position="331"/>
        <end position="352"/>
    </location>
</feature>
<dbReference type="GO" id="GO:0005615">
    <property type="term" value="C:extracellular space"/>
    <property type="evidence" value="ECO:0007669"/>
    <property type="project" value="TreeGrafter"/>
</dbReference>
<protein>
    <submittedName>
        <fullName evidence="2">Uncharacterized protein</fullName>
    </submittedName>
</protein>
<dbReference type="PANTHER" id="PTHR33888">
    <property type="entry name" value="RIKEN CDNA 4932415D10 GENE"/>
    <property type="match status" value="1"/>
</dbReference>
<evidence type="ECO:0000256" key="1">
    <source>
        <dbReference type="SAM" id="MobiDB-lite"/>
    </source>
</evidence>
<proteinExistence type="predicted"/>
<accession>G5BA50</accession>
<gene>
    <name evidence="2" type="ORF">GW7_21829</name>
</gene>
<organism evidence="2 3">
    <name type="scientific">Heterocephalus glaber</name>
    <name type="common">Naked mole rat</name>
    <dbReference type="NCBI Taxonomy" id="10181"/>
    <lineage>
        <taxon>Eukaryota</taxon>
        <taxon>Metazoa</taxon>
        <taxon>Chordata</taxon>
        <taxon>Craniata</taxon>
        <taxon>Vertebrata</taxon>
        <taxon>Euteleostomi</taxon>
        <taxon>Mammalia</taxon>
        <taxon>Eutheria</taxon>
        <taxon>Euarchontoglires</taxon>
        <taxon>Glires</taxon>
        <taxon>Rodentia</taxon>
        <taxon>Hystricomorpha</taxon>
        <taxon>Bathyergidae</taxon>
        <taxon>Heterocephalus</taxon>
    </lineage>
</organism>
<evidence type="ECO:0000313" key="2">
    <source>
        <dbReference type="EMBL" id="EHB06161.1"/>
    </source>
</evidence>
<evidence type="ECO:0000313" key="3">
    <source>
        <dbReference type="Proteomes" id="UP000006813"/>
    </source>
</evidence>